<dbReference type="EMBL" id="JACHIA010000015">
    <property type="protein sequence ID" value="MBB6072479.1"/>
    <property type="molecule type" value="Genomic_DNA"/>
</dbReference>
<dbReference type="InterPro" id="IPR000014">
    <property type="entry name" value="PAS"/>
</dbReference>
<dbReference type="Gene3D" id="3.30.450.20">
    <property type="entry name" value="PAS domain"/>
    <property type="match status" value="1"/>
</dbReference>
<proteinExistence type="predicted"/>
<comment type="caution">
    <text evidence="2">The sequence shown here is derived from an EMBL/GenBank/DDBJ whole genome shotgun (WGS) entry which is preliminary data.</text>
</comment>
<organism evidence="2 3">
    <name type="scientific">Longimicrobium terrae</name>
    <dbReference type="NCBI Taxonomy" id="1639882"/>
    <lineage>
        <taxon>Bacteria</taxon>
        <taxon>Pseudomonadati</taxon>
        <taxon>Gemmatimonadota</taxon>
        <taxon>Longimicrobiia</taxon>
        <taxon>Longimicrobiales</taxon>
        <taxon>Longimicrobiaceae</taxon>
        <taxon>Longimicrobium</taxon>
    </lineage>
</organism>
<gene>
    <name evidence="2" type="ORF">HNQ61_004141</name>
</gene>
<dbReference type="NCBIfam" id="TIGR00229">
    <property type="entry name" value="sensory_box"/>
    <property type="match status" value="1"/>
</dbReference>
<dbReference type="PROSITE" id="PS50112">
    <property type="entry name" value="PAS"/>
    <property type="match status" value="1"/>
</dbReference>
<dbReference type="CDD" id="cd00130">
    <property type="entry name" value="PAS"/>
    <property type="match status" value="1"/>
</dbReference>
<protein>
    <submittedName>
        <fullName evidence="2">PAS domain S-box-containing protein</fullName>
    </submittedName>
</protein>
<reference evidence="2 3" key="1">
    <citation type="submission" date="2020-08" db="EMBL/GenBank/DDBJ databases">
        <title>Genomic Encyclopedia of Type Strains, Phase IV (KMG-IV): sequencing the most valuable type-strain genomes for metagenomic binning, comparative biology and taxonomic classification.</title>
        <authorList>
            <person name="Goeker M."/>
        </authorList>
    </citation>
    <scope>NUCLEOTIDE SEQUENCE [LARGE SCALE GENOMIC DNA]</scope>
    <source>
        <strain evidence="2 3">DSM 29007</strain>
    </source>
</reference>
<accession>A0A841H3V1</accession>
<feature type="domain" description="PAS" evidence="1">
    <location>
        <begin position="145"/>
        <end position="184"/>
    </location>
</feature>
<dbReference type="SUPFAM" id="SSF55785">
    <property type="entry name" value="PYP-like sensor domain (PAS domain)"/>
    <property type="match status" value="1"/>
</dbReference>
<name>A0A841H3V1_9BACT</name>
<dbReference type="InterPro" id="IPR035965">
    <property type="entry name" value="PAS-like_dom_sf"/>
</dbReference>
<evidence type="ECO:0000313" key="3">
    <source>
        <dbReference type="Proteomes" id="UP000582837"/>
    </source>
</evidence>
<dbReference type="SMART" id="SM00091">
    <property type="entry name" value="PAS"/>
    <property type="match status" value="1"/>
</dbReference>
<dbReference type="RefSeq" id="WP_170038269.1">
    <property type="nucleotide sequence ID" value="NZ_JABDTL010000002.1"/>
</dbReference>
<dbReference type="Proteomes" id="UP000582837">
    <property type="component" value="Unassembled WGS sequence"/>
</dbReference>
<dbReference type="AlphaFoldDB" id="A0A841H3V1"/>
<dbReference type="InterPro" id="IPR013655">
    <property type="entry name" value="PAS_fold_3"/>
</dbReference>
<dbReference type="Pfam" id="PF08447">
    <property type="entry name" value="PAS_3"/>
    <property type="match status" value="1"/>
</dbReference>
<evidence type="ECO:0000313" key="2">
    <source>
        <dbReference type="EMBL" id="MBB6072479.1"/>
    </source>
</evidence>
<sequence length="321" mass="36153">MSFQDIVPDRILLVSATDGAAELARFLRACGYDVAAVSRPGEGVPPSVEGCAELVVISGAPGAEPAARRDLGAGYDDIPVLRLLNEAESEPGEPAPDRSASLRAPYTQRELRTTIDLMICRNRVARTVHELDGFFSVSIDMFCFLDYNGYFRRLNPAWERTLGFTPAEMMAKPFIEFVHPDDRERTLVQNRDVRGGGQARGFSNRYLCKDGTYRWLLWNSAPAVEERTIYAVARDITARKLADDERERLVGELQSSLTEVRSLREILPICSYCRKIRDDDDYWESVESYISRHTRSRFSHGICPSCMATQVEPMFGPEEPV</sequence>
<evidence type="ECO:0000259" key="1">
    <source>
        <dbReference type="PROSITE" id="PS50112"/>
    </source>
</evidence>
<keyword evidence="3" id="KW-1185">Reference proteome</keyword>